<keyword evidence="4 5" id="KW-0472">Membrane</keyword>
<dbReference type="AlphaFoldDB" id="A0A3N0CIB1"/>
<evidence type="ECO:0000313" key="8">
    <source>
        <dbReference type="Proteomes" id="UP000267128"/>
    </source>
</evidence>
<evidence type="ECO:0000256" key="4">
    <source>
        <dbReference type="ARBA" id="ARBA00023136"/>
    </source>
</evidence>
<reference evidence="7 8" key="1">
    <citation type="submission" date="2018-11" db="EMBL/GenBank/DDBJ databases">
        <authorList>
            <person name="Li F."/>
        </authorList>
    </citation>
    <scope>NUCLEOTIDE SEQUENCE [LARGE SCALE GENOMIC DNA]</scope>
    <source>
        <strain evidence="7 8">Gsoil 097</strain>
    </source>
</reference>
<organism evidence="7 8">
    <name type="scientific">Nocardioides marmoriginsengisoli</name>
    <dbReference type="NCBI Taxonomy" id="661483"/>
    <lineage>
        <taxon>Bacteria</taxon>
        <taxon>Bacillati</taxon>
        <taxon>Actinomycetota</taxon>
        <taxon>Actinomycetes</taxon>
        <taxon>Propionibacteriales</taxon>
        <taxon>Nocardioidaceae</taxon>
        <taxon>Nocardioides</taxon>
    </lineage>
</organism>
<dbReference type="GO" id="GO:0030416">
    <property type="term" value="P:methylamine metabolic process"/>
    <property type="evidence" value="ECO:0007669"/>
    <property type="project" value="InterPro"/>
</dbReference>
<dbReference type="UniPathway" id="UPA00895"/>
<evidence type="ECO:0000313" key="7">
    <source>
        <dbReference type="EMBL" id="RNL63165.1"/>
    </source>
</evidence>
<keyword evidence="3 5" id="KW-1133">Transmembrane helix</keyword>
<feature type="transmembrane region" description="Helical" evidence="5">
    <location>
        <begin position="52"/>
        <end position="69"/>
    </location>
</feature>
<evidence type="ECO:0000256" key="1">
    <source>
        <dbReference type="ARBA" id="ARBA00004141"/>
    </source>
</evidence>
<accession>A0A3N0CIB1</accession>
<evidence type="ECO:0000256" key="3">
    <source>
        <dbReference type="ARBA" id="ARBA00022989"/>
    </source>
</evidence>
<evidence type="ECO:0000259" key="6">
    <source>
        <dbReference type="Pfam" id="PF07291"/>
    </source>
</evidence>
<evidence type="ECO:0000256" key="2">
    <source>
        <dbReference type="ARBA" id="ARBA00022692"/>
    </source>
</evidence>
<comment type="caution">
    <text evidence="7">The sequence shown here is derived from an EMBL/GenBank/DDBJ whole genome shotgun (WGS) entry which is preliminary data.</text>
</comment>
<dbReference type="EMBL" id="RJSE01000007">
    <property type="protein sequence ID" value="RNL63165.1"/>
    <property type="molecule type" value="Genomic_DNA"/>
</dbReference>
<gene>
    <name evidence="7" type="ORF">EFK50_15795</name>
</gene>
<dbReference type="GO" id="GO:0016020">
    <property type="term" value="C:membrane"/>
    <property type="evidence" value="ECO:0007669"/>
    <property type="project" value="UniProtKB-SubCell"/>
</dbReference>
<comment type="subcellular location">
    <subcellularLocation>
        <location evidence="1">Membrane</location>
        <topology evidence="1">Multi-pass membrane protein</topology>
    </subcellularLocation>
</comment>
<dbReference type="Pfam" id="PF07291">
    <property type="entry name" value="MauE"/>
    <property type="match status" value="1"/>
</dbReference>
<sequence length="165" mass="17672">MLRWTGLAARLVVGGVWVYAGLLKLPHPESSVTAVRAYQLLPTGMADTVGRVLPMLEVVLGVCLILGLLTRFSGALSALLQVAFIVGIISVWSRGIAINCGCFGDGGPDPDAFSKYPWEIARDVGLMALSLLLVVRPRTPYAVDTLLFPSTHEIQKQGTDVQAEP</sequence>
<dbReference type="Proteomes" id="UP000267128">
    <property type="component" value="Unassembled WGS sequence"/>
</dbReference>
<protein>
    <submittedName>
        <fullName evidence="7">DoxX family membrane protein</fullName>
    </submittedName>
</protein>
<dbReference type="RefSeq" id="WP_123228457.1">
    <property type="nucleotide sequence ID" value="NZ_RJSE01000007.1"/>
</dbReference>
<evidence type="ECO:0000256" key="5">
    <source>
        <dbReference type="SAM" id="Phobius"/>
    </source>
</evidence>
<proteinExistence type="predicted"/>
<feature type="domain" description="Methylamine utilisation protein MauE" evidence="6">
    <location>
        <begin position="3"/>
        <end position="135"/>
    </location>
</feature>
<dbReference type="OrthoDB" id="5422529at2"/>
<feature type="transmembrane region" description="Helical" evidence="5">
    <location>
        <begin position="7"/>
        <end position="25"/>
    </location>
</feature>
<dbReference type="InterPro" id="IPR009908">
    <property type="entry name" value="Methylamine_util_MauE"/>
</dbReference>
<keyword evidence="8" id="KW-1185">Reference proteome</keyword>
<name>A0A3N0CIB1_9ACTN</name>
<feature type="transmembrane region" description="Helical" evidence="5">
    <location>
        <begin position="76"/>
        <end position="93"/>
    </location>
</feature>
<keyword evidence="2 5" id="KW-0812">Transmembrane</keyword>